<keyword evidence="2" id="KW-1185">Reference proteome</keyword>
<name>A0ACC0ZHG9_9ROSI</name>
<protein>
    <submittedName>
        <fullName evidence="1">Uncharacterized protein</fullName>
    </submittedName>
</protein>
<proteinExistence type="predicted"/>
<gene>
    <name evidence="1" type="ORF">Pint_03373</name>
</gene>
<comment type="caution">
    <text evidence="1">The sequence shown here is derived from an EMBL/GenBank/DDBJ whole genome shotgun (WGS) entry which is preliminary data.</text>
</comment>
<reference evidence="2" key="1">
    <citation type="journal article" date="2023" name="G3 (Bethesda)">
        <title>Genome assembly and association tests identify interacting loci associated with vigor, precocity, and sex in interspecific pistachio rootstocks.</title>
        <authorList>
            <person name="Palmer W."/>
            <person name="Jacygrad E."/>
            <person name="Sagayaradj S."/>
            <person name="Cavanaugh K."/>
            <person name="Han R."/>
            <person name="Bertier L."/>
            <person name="Beede B."/>
            <person name="Kafkas S."/>
            <person name="Golino D."/>
            <person name="Preece J."/>
            <person name="Michelmore R."/>
        </authorList>
    </citation>
    <scope>NUCLEOTIDE SEQUENCE [LARGE SCALE GENOMIC DNA]</scope>
</reference>
<evidence type="ECO:0000313" key="1">
    <source>
        <dbReference type="EMBL" id="KAJ0052661.1"/>
    </source>
</evidence>
<organism evidence="1 2">
    <name type="scientific">Pistacia integerrima</name>
    <dbReference type="NCBI Taxonomy" id="434235"/>
    <lineage>
        <taxon>Eukaryota</taxon>
        <taxon>Viridiplantae</taxon>
        <taxon>Streptophyta</taxon>
        <taxon>Embryophyta</taxon>
        <taxon>Tracheophyta</taxon>
        <taxon>Spermatophyta</taxon>
        <taxon>Magnoliopsida</taxon>
        <taxon>eudicotyledons</taxon>
        <taxon>Gunneridae</taxon>
        <taxon>Pentapetalae</taxon>
        <taxon>rosids</taxon>
        <taxon>malvids</taxon>
        <taxon>Sapindales</taxon>
        <taxon>Anacardiaceae</taxon>
        <taxon>Pistacia</taxon>
    </lineage>
</organism>
<dbReference type="EMBL" id="CM047736">
    <property type="protein sequence ID" value="KAJ0052661.1"/>
    <property type="molecule type" value="Genomic_DNA"/>
</dbReference>
<accession>A0ACC0ZHG9</accession>
<evidence type="ECO:0000313" key="2">
    <source>
        <dbReference type="Proteomes" id="UP001163603"/>
    </source>
</evidence>
<sequence length="1434" mass="155357">MGTLLYRAFCNPADVEAFTEEKKQSLLVKRQGRGADFVRAVQEIIDSYEKSKKEDQVDSNSGDDGTLANGGNSADSSAHFGLKDRTEASEATLDSQLKPSNSTTAADNPSLPSENAPAAGPLDAMSDKGALAEQPADNLAVKETPVLTTYTSRKRSGGLPFQNTQRKVLSARRSRSSSRVEPCRFQNFTMPYNDEGKNVGDISANVTRDGSLRRNKRAKKSPDASECDDVDSFAYISNGSIEDNGSEIVTVESDAFSLNEGSTVDSGCKVERSETVVECLEEDVELSKGLDFQIKAVFFKKKRKPNRKRSTSDAVDRSARIDMEADAGTNNCHISQNDGGNLNESLSKEDGDEHLPLVKRARVRMGKQSSADSLINSLQTEEKPFKDVTFNMLGQTSPSSNHDDNSLVDRDPSAVKGSPENVSPLKDCTEIVGNRPQLWKGTKNQSFGCSADGEAALPPSKRLHRALEAMSANAAEEGQACIESSSTINPSIDVLFVESLAGCSNETIESKEGTGLGLHCADSADNGASGFCSGTNPRVFEGSTKSSGEAQSSDLLIKSSKSEKHQLGKDVGPMTNVDGKDPIGSPLAMHTIQTVVQAQTLEHILPSPGRRQAQESSDQLLPSKDEGNAENPELSDFRAENVEKELDTVENQSSLDPVSGADESAKISPKIGADAHQYNLEATGCGNNQSSRSQIDDNCQINGMHGITEEVKNKESQEDKGLVSISDDRLVEKVISDVQVTSSPVDGVDSPARVSPSNTSLCHISTSESANVVQNNTCCSPHVHSQHKKNLGAPVADEEVNIDTSITERTKSVGKWSNYSEAHAALTSFEAVLGSLTRTKESIGRATRIAIDCAKFGVSAKVVEILVRNLESESSLHKRVDLFFLVDSITQCSRGLRGDVGGIYPSAIQVVLPRLLAAAAPPGNTALENRRQCLKARGGIFPMLWLERRILPESVIRHHMRELDSFSCSSSAGAYSRRSARTERALDDPIRDMEGMLVDEYGSNSSFQLPGFCMPRMLKDEDEGSDSDGGSFEAVTPEHKSENPDEQVTVPVIEKHRHILEDVDGELEMEDVAPPCDMEMVSTNNSAEINTALTSLDQSAPFVPPLPQDVPPSSPPLPSSPPPPPPPPPPPLPPCAMSDPYSNGASMHNMQNDVRQSVAQQSVAPGMNPSMPTNAVLYHAPDCRDHQMPMQMSDSASSFGSYPVCPSNNVQQADSPRFHHKPYPPLPPHAPPSNQFSYVQSGQNVKSRREPPPPSHSHRYHSLPHDGGNYYNNHDRMKSAPYELQENWRFPAPSFSGPRYHDKPKESYGPGSYVGPPCEPTRMPHQGWAYPPRGMNHRSSLPIRPPSGGPVPVGTRGMFDPILIWFCGLFKKSESIPGPSLIIAPRNKTSDERGSGDEHVDMLGLYICILSTHLPKQKGGKKDSHGHCRGELEM</sequence>
<dbReference type="Proteomes" id="UP001163603">
    <property type="component" value="Chromosome 1"/>
</dbReference>